<sequence>MGFKSWITEKLNPGQRIIRDMEPVSHRTNRKPFTTGQAYSKIEILNRTANMVIDSAAECSYTVGDKYNIVTYANGVKTKTLDTLLNVRPNPFMDISTFRRLVVTDLLFEGCAYIYWDGTSLYHVPAALMQVEADANKFIKKFIFNNQIDYRVDEIIFIKDNSYVCGTNSQISGQSRVATVIDSLEKRSKMLNFKEKFLDNGTVIGLILETDEILNKKLRERKQEELQLDYNPSTGQSTVLILDGGMKAKPYSQISSFKDLDFKEDIEGFNKSICLAFGVPQVLLDGGNNANIRPNIELFYYMTIIPMLNKLTSSLTFFFGYKVTPNTKEVAALTPDKEAEAKHLTSLVNNGIMTGNEAREELNLEPLDDEHMNKIRIPANVAGSATGVSGQEGGRPQGTADGDKE</sequence>
<keyword evidence="2" id="KW-1171">Viral genome ejection through host cell envelope</keyword>
<dbReference type="Pfam" id="PF04860">
    <property type="entry name" value="Phage_portal"/>
    <property type="match status" value="1"/>
</dbReference>
<organism evidence="5 6">
    <name type="scientific">Salmonella phage 8sent1748</name>
    <dbReference type="NCBI Taxonomy" id="2762671"/>
    <lineage>
        <taxon>Viruses</taxon>
        <taxon>Duplodnaviria</taxon>
        <taxon>Heunggongvirae</taxon>
        <taxon>Uroviricota</taxon>
        <taxon>Caudoviricetes</taxon>
        <taxon>Demerecviridae</taxon>
        <taxon>Markadamsvirinae</taxon>
        <taxon>Tequintavirus</taxon>
        <taxon>Tequintavirus tv8sent1748</taxon>
    </lineage>
</organism>
<dbReference type="InterPro" id="IPR006944">
    <property type="entry name" value="Phage/GTA_portal"/>
</dbReference>
<keyword evidence="1" id="KW-0118">Viral capsid assembly</keyword>
<keyword evidence="2" id="KW-1160">Virus entry into host cell</keyword>
<evidence type="ECO:0000256" key="4">
    <source>
        <dbReference type="SAM" id="MobiDB-lite"/>
    </source>
</evidence>
<evidence type="ECO:0000313" key="5">
    <source>
        <dbReference type="EMBL" id="QNI21570.1"/>
    </source>
</evidence>
<proteinExistence type="predicted"/>
<feature type="region of interest" description="Disordered" evidence="4">
    <location>
        <begin position="380"/>
        <end position="405"/>
    </location>
</feature>
<evidence type="ECO:0000256" key="2">
    <source>
        <dbReference type="ARBA" id="ARBA00023009"/>
    </source>
</evidence>
<keyword evidence="6" id="KW-1185">Reference proteome</keyword>
<dbReference type="EMBL" id="MT653146">
    <property type="protein sequence ID" value="QNI21570.1"/>
    <property type="molecule type" value="Genomic_DNA"/>
</dbReference>
<dbReference type="Proteomes" id="UP000515926">
    <property type="component" value="Segment"/>
</dbReference>
<keyword evidence="2" id="KW-1162">Viral penetration into host cytoplasm</keyword>
<keyword evidence="3" id="KW-0231">Viral genome packaging</keyword>
<evidence type="ECO:0000256" key="1">
    <source>
        <dbReference type="ARBA" id="ARBA00022950"/>
    </source>
</evidence>
<protein>
    <submittedName>
        <fullName evidence="5">Portal protein</fullName>
    </submittedName>
</protein>
<keyword evidence="1" id="KW-1188">Viral release from host cell</keyword>
<reference evidence="5 6" key="1">
    <citation type="submission" date="2020-06" db="EMBL/GenBank/DDBJ databases">
        <title>Comprehensive evaluation of the safety and efficacy of BAFASAL(R) bacteriophage preparation for the reduction of Salmonella in food chain.</title>
        <authorList>
            <person name="Wojcik E.A."/>
            <person name="Stanczyk M."/>
            <person name="Wojtasik A."/>
            <person name="Kowalska J.D."/>
            <person name="Nowakowska M."/>
            <person name="Lukasiak M."/>
            <person name="Bartnicka M."/>
            <person name="Kazimierczak J."/>
            <person name="Dastych J."/>
        </authorList>
    </citation>
    <scope>NUCLEOTIDE SEQUENCE [LARGE SCALE GENOMIC DNA]</scope>
</reference>
<evidence type="ECO:0000313" key="6">
    <source>
        <dbReference type="Proteomes" id="UP000515926"/>
    </source>
</evidence>
<name>A0A7G8AN68_9CAUD</name>
<accession>A0A7G8AN68</accession>
<evidence type="ECO:0000256" key="3">
    <source>
        <dbReference type="ARBA" id="ARBA00023219"/>
    </source>
</evidence>